<reference evidence="9" key="3">
    <citation type="submission" date="2015-06" db="UniProtKB">
        <authorList>
            <consortium name="EnsemblMetazoa"/>
        </authorList>
    </citation>
    <scope>IDENTIFICATION</scope>
</reference>
<keyword evidence="5" id="KW-0297">G-protein coupled receptor</keyword>
<keyword evidence="5" id="KW-0807">Transducer</keyword>
<protein>
    <recommendedName>
        <fullName evidence="7">G-protein coupled receptors family 1 profile domain-containing protein</fullName>
    </recommendedName>
</protein>
<feature type="transmembrane region" description="Helical" evidence="6">
    <location>
        <begin position="219"/>
        <end position="238"/>
    </location>
</feature>
<dbReference type="Gene3D" id="1.20.1070.10">
    <property type="entry name" value="Rhodopsin 7-helix transmembrane proteins"/>
    <property type="match status" value="1"/>
</dbReference>
<evidence type="ECO:0000256" key="1">
    <source>
        <dbReference type="ARBA" id="ARBA00004370"/>
    </source>
</evidence>
<keyword evidence="2 5" id="KW-0812">Transmembrane</keyword>
<feature type="transmembrane region" description="Helical" evidence="6">
    <location>
        <begin position="125"/>
        <end position="148"/>
    </location>
</feature>
<feature type="domain" description="G-protein coupled receptors family 1 profile" evidence="7">
    <location>
        <begin position="16"/>
        <end position="235"/>
    </location>
</feature>
<name>R7US12_CAPTE</name>
<comment type="similarity">
    <text evidence="5">Belongs to the G-protein coupled receptor 1 family.</text>
</comment>
<comment type="subcellular location">
    <subcellularLocation>
        <location evidence="1">Membrane</location>
    </subcellularLocation>
</comment>
<reference evidence="8 10" key="2">
    <citation type="journal article" date="2013" name="Nature">
        <title>Insights into bilaterian evolution from three spiralian genomes.</title>
        <authorList>
            <person name="Simakov O."/>
            <person name="Marletaz F."/>
            <person name="Cho S.J."/>
            <person name="Edsinger-Gonzales E."/>
            <person name="Havlak P."/>
            <person name="Hellsten U."/>
            <person name="Kuo D.H."/>
            <person name="Larsson T."/>
            <person name="Lv J."/>
            <person name="Arendt D."/>
            <person name="Savage R."/>
            <person name="Osoegawa K."/>
            <person name="de Jong P."/>
            <person name="Grimwood J."/>
            <person name="Chapman J.A."/>
            <person name="Shapiro H."/>
            <person name="Aerts A."/>
            <person name="Otillar R.P."/>
            <person name="Terry A.Y."/>
            <person name="Boore J.L."/>
            <person name="Grigoriev I.V."/>
            <person name="Lindberg D.R."/>
            <person name="Seaver E.C."/>
            <person name="Weisblat D.A."/>
            <person name="Putnam N.H."/>
            <person name="Rokhsar D.S."/>
        </authorList>
    </citation>
    <scope>NUCLEOTIDE SEQUENCE</scope>
    <source>
        <strain evidence="8 10">I ESC-2004</strain>
    </source>
</reference>
<keyword evidence="3 6" id="KW-1133">Transmembrane helix</keyword>
<dbReference type="EnsemblMetazoa" id="CapteT189329">
    <property type="protein sequence ID" value="CapteP189329"/>
    <property type="gene ID" value="CapteG189329"/>
</dbReference>
<evidence type="ECO:0000256" key="5">
    <source>
        <dbReference type="RuleBase" id="RU000688"/>
    </source>
</evidence>
<dbReference type="OMA" id="ISRQHER"/>
<dbReference type="CDD" id="cd00637">
    <property type="entry name" value="7tm_classA_rhodopsin-like"/>
    <property type="match status" value="1"/>
</dbReference>
<feature type="transmembrane region" description="Helical" evidence="6">
    <location>
        <begin position="179"/>
        <end position="199"/>
    </location>
</feature>
<evidence type="ECO:0000259" key="7">
    <source>
        <dbReference type="PROSITE" id="PS50262"/>
    </source>
</evidence>
<evidence type="ECO:0000313" key="9">
    <source>
        <dbReference type="EnsemblMetazoa" id="CapteP189329"/>
    </source>
</evidence>
<dbReference type="InterPro" id="IPR017452">
    <property type="entry name" value="GPCR_Rhodpsn_7TM"/>
</dbReference>
<keyword evidence="4 6" id="KW-0472">Membrane</keyword>
<dbReference type="Proteomes" id="UP000014760">
    <property type="component" value="Unassembled WGS sequence"/>
</dbReference>
<dbReference type="Pfam" id="PF00001">
    <property type="entry name" value="7tm_1"/>
    <property type="match status" value="1"/>
</dbReference>
<sequence>MDRTDCYECKPSNSGDLMVSIIVPIRIIDFEGILRWTLATCRLQTAIRYWPVFLSIDTMLLIAIERHVAVVRPLNFKRFVSRKNVFFQLVTVWLVSLVQVSYLVVRSKVVAASCYILWDLNQVHYVYAFIIIIPTVALLSIYGHLFLFARQRVESRVQPIASGSNQSRMSQRALSSARMLLLVALLFIVSWTPTMTLYYEAFLNPARFYGGSGVKLFQGFSLLIFGHSVMNPITYLVMSASFRASVTAALTSCWSGSQFHMVDHNDRFLKDSYPSSDVTAAVEGKLPMSQCKIAPDKFGLNPIQFGLNPISKMNFEYKIMLLGIFSPCQHHLYLNPGVGK</sequence>
<dbReference type="PROSITE" id="PS00237">
    <property type="entry name" value="G_PROTEIN_RECEP_F1_1"/>
    <property type="match status" value="1"/>
</dbReference>
<dbReference type="PRINTS" id="PR00237">
    <property type="entry name" value="GPCRRHODOPSN"/>
</dbReference>
<dbReference type="SUPFAM" id="SSF81321">
    <property type="entry name" value="Family A G protein-coupled receptor-like"/>
    <property type="match status" value="1"/>
</dbReference>
<evidence type="ECO:0000256" key="3">
    <source>
        <dbReference type="ARBA" id="ARBA00022989"/>
    </source>
</evidence>
<evidence type="ECO:0000256" key="4">
    <source>
        <dbReference type="ARBA" id="ARBA00023136"/>
    </source>
</evidence>
<feature type="transmembrane region" description="Helical" evidence="6">
    <location>
        <begin position="85"/>
        <end position="105"/>
    </location>
</feature>
<dbReference type="HOGENOM" id="CLU_816954_0_0_1"/>
<dbReference type="PANTHER" id="PTHR45698">
    <property type="entry name" value="TRACE AMINE-ASSOCIATED RECEPTOR 19N-RELATED"/>
    <property type="match status" value="1"/>
</dbReference>
<proteinExistence type="inferred from homology"/>
<dbReference type="GO" id="GO:0016020">
    <property type="term" value="C:membrane"/>
    <property type="evidence" value="ECO:0007669"/>
    <property type="project" value="UniProtKB-SubCell"/>
</dbReference>
<reference evidence="10" key="1">
    <citation type="submission" date="2012-12" db="EMBL/GenBank/DDBJ databases">
        <authorList>
            <person name="Hellsten U."/>
            <person name="Grimwood J."/>
            <person name="Chapman J.A."/>
            <person name="Shapiro H."/>
            <person name="Aerts A."/>
            <person name="Otillar R.P."/>
            <person name="Terry A.Y."/>
            <person name="Boore J.L."/>
            <person name="Simakov O."/>
            <person name="Marletaz F."/>
            <person name="Cho S.-J."/>
            <person name="Edsinger-Gonzales E."/>
            <person name="Havlak P."/>
            <person name="Kuo D.-H."/>
            <person name="Larsson T."/>
            <person name="Lv J."/>
            <person name="Arendt D."/>
            <person name="Savage R."/>
            <person name="Osoegawa K."/>
            <person name="de Jong P."/>
            <person name="Lindberg D.R."/>
            <person name="Seaver E.C."/>
            <person name="Weisblat D.A."/>
            <person name="Putnam N.H."/>
            <person name="Grigoriev I.V."/>
            <person name="Rokhsar D.S."/>
        </authorList>
    </citation>
    <scope>NUCLEOTIDE SEQUENCE</scope>
    <source>
        <strain evidence="10">I ESC-2004</strain>
    </source>
</reference>
<evidence type="ECO:0000313" key="8">
    <source>
        <dbReference type="EMBL" id="ELU06697.1"/>
    </source>
</evidence>
<dbReference type="EMBL" id="AMQN01001228">
    <property type="status" value="NOT_ANNOTATED_CDS"/>
    <property type="molecule type" value="Genomic_DNA"/>
</dbReference>
<accession>R7US12</accession>
<organism evidence="8">
    <name type="scientific">Capitella teleta</name>
    <name type="common">Polychaete worm</name>
    <dbReference type="NCBI Taxonomy" id="283909"/>
    <lineage>
        <taxon>Eukaryota</taxon>
        <taxon>Metazoa</taxon>
        <taxon>Spiralia</taxon>
        <taxon>Lophotrochozoa</taxon>
        <taxon>Annelida</taxon>
        <taxon>Polychaeta</taxon>
        <taxon>Sedentaria</taxon>
        <taxon>Scolecida</taxon>
        <taxon>Capitellidae</taxon>
        <taxon>Capitella</taxon>
    </lineage>
</organism>
<dbReference type="STRING" id="283909.R7US12"/>
<keyword evidence="10" id="KW-1185">Reference proteome</keyword>
<keyword evidence="5" id="KW-0675">Receptor</keyword>
<evidence type="ECO:0000313" key="10">
    <source>
        <dbReference type="Proteomes" id="UP000014760"/>
    </source>
</evidence>
<evidence type="ECO:0000256" key="6">
    <source>
        <dbReference type="SAM" id="Phobius"/>
    </source>
</evidence>
<dbReference type="PANTHER" id="PTHR45698:SF1">
    <property type="entry name" value="TRACE AMINE-ASSOCIATED RECEPTOR 13C-LIKE"/>
    <property type="match status" value="1"/>
</dbReference>
<dbReference type="EMBL" id="KB300511">
    <property type="protein sequence ID" value="ELU06697.1"/>
    <property type="molecule type" value="Genomic_DNA"/>
</dbReference>
<dbReference type="GO" id="GO:0004930">
    <property type="term" value="F:G protein-coupled receptor activity"/>
    <property type="evidence" value="ECO:0007669"/>
    <property type="project" value="UniProtKB-KW"/>
</dbReference>
<dbReference type="PROSITE" id="PS50262">
    <property type="entry name" value="G_PROTEIN_RECEP_F1_2"/>
    <property type="match status" value="1"/>
</dbReference>
<dbReference type="AlphaFoldDB" id="R7US12"/>
<dbReference type="InterPro" id="IPR000276">
    <property type="entry name" value="GPCR_Rhodpsn"/>
</dbReference>
<gene>
    <name evidence="8" type="ORF">CAPTEDRAFT_189329</name>
</gene>
<evidence type="ECO:0000256" key="2">
    <source>
        <dbReference type="ARBA" id="ARBA00022692"/>
    </source>
</evidence>